<sequence>MSRYLINFFLDISQDRVTNRTKWVRVTGASQHTWQESRTFLPLNLERVVCMVYAPQKMLVVYYIKGSFCVEKDHINRSTYVFTLSRNLFNDTACSADVLAVNPR</sequence>
<organism evidence="1 2">
    <name type="scientific">Dreissena polymorpha</name>
    <name type="common">Zebra mussel</name>
    <name type="synonym">Mytilus polymorpha</name>
    <dbReference type="NCBI Taxonomy" id="45954"/>
    <lineage>
        <taxon>Eukaryota</taxon>
        <taxon>Metazoa</taxon>
        <taxon>Spiralia</taxon>
        <taxon>Lophotrochozoa</taxon>
        <taxon>Mollusca</taxon>
        <taxon>Bivalvia</taxon>
        <taxon>Autobranchia</taxon>
        <taxon>Heteroconchia</taxon>
        <taxon>Euheterodonta</taxon>
        <taxon>Imparidentia</taxon>
        <taxon>Neoheterodontei</taxon>
        <taxon>Myida</taxon>
        <taxon>Dreissenoidea</taxon>
        <taxon>Dreissenidae</taxon>
        <taxon>Dreissena</taxon>
    </lineage>
</organism>
<accession>A0A9D4KR88</accession>
<evidence type="ECO:0000313" key="2">
    <source>
        <dbReference type="Proteomes" id="UP000828390"/>
    </source>
</evidence>
<dbReference type="Proteomes" id="UP000828390">
    <property type="component" value="Unassembled WGS sequence"/>
</dbReference>
<proteinExistence type="predicted"/>
<dbReference type="EMBL" id="JAIWYP010000003">
    <property type="protein sequence ID" value="KAH3844371.1"/>
    <property type="molecule type" value="Genomic_DNA"/>
</dbReference>
<dbReference type="AlphaFoldDB" id="A0A9D4KR88"/>
<protein>
    <submittedName>
        <fullName evidence="1">Uncharacterized protein</fullName>
    </submittedName>
</protein>
<keyword evidence="2" id="KW-1185">Reference proteome</keyword>
<comment type="caution">
    <text evidence="1">The sequence shown here is derived from an EMBL/GenBank/DDBJ whole genome shotgun (WGS) entry which is preliminary data.</text>
</comment>
<reference evidence="1" key="2">
    <citation type="submission" date="2020-11" db="EMBL/GenBank/DDBJ databases">
        <authorList>
            <person name="McCartney M.A."/>
            <person name="Auch B."/>
            <person name="Kono T."/>
            <person name="Mallez S."/>
            <person name="Becker A."/>
            <person name="Gohl D.M."/>
            <person name="Silverstein K.A.T."/>
            <person name="Koren S."/>
            <person name="Bechman K.B."/>
            <person name="Herman A."/>
            <person name="Abrahante J.E."/>
            <person name="Garbe J."/>
        </authorList>
    </citation>
    <scope>NUCLEOTIDE SEQUENCE</scope>
    <source>
        <strain evidence="1">Duluth1</strain>
        <tissue evidence="1">Whole animal</tissue>
    </source>
</reference>
<name>A0A9D4KR88_DREPO</name>
<reference evidence="1" key="1">
    <citation type="journal article" date="2019" name="bioRxiv">
        <title>The Genome of the Zebra Mussel, Dreissena polymorpha: A Resource for Invasive Species Research.</title>
        <authorList>
            <person name="McCartney M.A."/>
            <person name="Auch B."/>
            <person name="Kono T."/>
            <person name="Mallez S."/>
            <person name="Zhang Y."/>
            <person name="Obille A."/>
            <person name="Becker A."/>
            <person name="Abrahante J.E."/>
            <person name="Garbe J."/>
            <person name="Badalamenti J.P."/>
            <person name="Herman A."/>
            <person name="Mangelson H."/>
            <person name="Liachko I."/>
            <person name="Sullivan S."/>
            <person name="Sone E.D."/>
            <person name="Koren S."/>
            <person name="Silverstein K.A.T."/>
            <person name="Beckman K.B."/>
            <person name="Gohl D.M."/>
        </authorList>
    </citation>
    <scope>NUCLEOTIDE SEQUENCE</scope>
    <source>
        <strain evidence="1">Duluth1</strain>
        <tissue evidence="1">Whole animal</tissue>
    </source>
</reference>
<gene>
    <name evidence="1" type="ORF">DPMN_086629</name>
</gene>
<evidence type="ECO:0000313" key="1">
    <source>
        <dbReference type="EMBL" id="KAH3844371.1"/>
    </source>
</evidence>